<keyword evidence="2" id="KW-0813">Transport</keyword>
<dbReference type="KEGG" id="cre:CHLRE_10g458100v5"/>
<comment type="subcellular location">
    <subcellularLocation>
        <location evidence="1">Cell inner membrane</location>
        <topology evidence="1">Multi-pass membrane protein</topology>
    </subcellularLocation>
</comment>
<dbReference type="Pfam" id="PF20398">
    <property type="entry name" value="DUF6691"/>
    <property type="match status" value="1"/>
</dbReference>
<feature type="transmembrane region" description="Helical" evidence="9">
    <location>
        <begin position="287"/>
        <end position="306"/>
    </location>
</feature>
<keyword evidence="4" id="KW-0997">Cell inner membrane</keyword>
<dbReference type="PANTHER" id="PTHR30574">
    <property type="entry name" value="INNER MEMBRANE PROTEIN YEDE"/>
    <property type="match status" value="1"/>
</dbReference>
<dbReference type="Pfam" id="PF04143">
    <property type="entry name" value="Sulf_transp"/>
    <property type="match status" value="1"/>
</dbReference>
<keyword evidence="11" id="KW-1185">Reference proteome</keyword>
<dbReference type="RefSeq" id="XP_042920496.1">
    <property type="nucleotide sequence ID" value="XM_043067099.1"/>
</dbReference>
<evidence type="ECO:0000256" key="9">
    <source>
        <dbReference type="SAM" id="Phobius"/>
    </source>
</evidence>
<evidence type="ECO:0000313" key="11">
    <source>
        <dbReference type="Proteomes" id="UP000006906"/>
    </source>
</evidence>
<dbReference type="InParanoid" id="A0A2K3DBN3"/>
<accession>A0A2K3DBN3</accession>
<feature type="transmembrane region" description="Helical" evidence="9">
    <location>
        <begin position="94"/>
        <end position="112"/>
    </location>
</feature>
<dbReference type="Proteomes" id="UP000006906">
    <property type="component" value="Chromosome 10"/>
</dbReference>
<keyword evidence="7 9" id="KW-0472">Membrane</keyword>
<sequence length="487" mass="49122">MAICLASRSRLLSSRLSRTKPAVIHLLSHPFIQQNTQHNAGPSHGLLPPAGLTAPDLLASRRSIATHAIAEAAAMVSLGAASSGYTFLSFTPGTAALGGLVLGIATAIKVIATGRVLGISGAVKGLINGEAAPWRFAFLSGMLVGALMLTNAFPAAFEVIPESFPLWRASLGGLLVGLGAALGNGCTSGHGICGSARLSTRSFAYTGTFMAAGMATATLTNTAAAMNVAPLAAAFAGPAAPELQLAVTAALGGLAAFAALSSAARAVRGAPSSQPSAQAQQSVPFELGSEVLAGLLFAIGLGISGMTHPSKVAGFLTVGVPSWDASLPFVMGGAVMVAAIAYQGILRFKMMSKPLFTPGFCIPTSSLIDGRLLTGGVLFGAGWGLAGMCPGPAIVAALTGDPHVLAYLGSMAGGMWLEHRLTAWQQQQAKKEQQLTQQAAQQKAMGTEAVVSAPAAASEVMEGLSSAQPVTGGASIPRLKRVESQMG</sequence>
<dbReference type="InterPro" id="IPR046513">
    <property type="entry name" value="DUF6691"/>
</dbReference>
<evidence type="ECO:0000256" key="3">
    <source>
        <dbReference type="ARBA" id="ARBA00022475"/>
    </source>
</evidence>
<organism evidence="10 11">
    <name type="scientific">Chlamydomonas reinhardtii</name>
    <name type="common">Chlamydomonas smithii</name>
    <dbReference type="NCBI Taxonomy" id="3055"/>
    <lineage>
        <taxon>Eukaryota</taxon>
        <taxon>Viridiplantae</taxon>
        <taxon>Chlorophyta</taxon>
        <taxon>core chlorophytes</taxon>
        <taxon>Chlorophyceae</taxon>
        <taxon>CS clade</taxon>
        <taxon>Chlamydomonadales</taxon>
        <taxon>Chlamydomonadaceae</taxon>
        <taxon>Chlamydomonas</taxon>
    </lineage>
</organism>
<dbReference type="PaxDb" id="3055-EDP08066"/>
<gene>
    <name evidence="10" type="ORF">CHLRE_10g458100v5</name>
</gene>
<dbReference type="PANTHER" id="PTHR30574:SF1">
    <property type="entry name" value="SULPHUR TRANSPORT DOMAIN-CONTAINING PROTEIN"/>
    <property type="match status" value="1"/>
</dbReference>
<dbReference type="InterPro" id="IPR007272">
    <property type="entry name" value="Sulf_transp_TsuA/YedE"/>
</dbReference>
<keyword evidence="6 9" id="KW-1133">Transmembrane helix</keyword>
<feature type="transmembrane region" description="Helical" evidence="9">
    <location>
        <begin position="133"/>
        <end position="153"/>
    </location>
</feature>
<dbReference type="OMA" id="CYTPVYP"/>
<dbReference type="GO" id="GO:0005886">
    <property type="term" value="C:plasma membrane"/>
    <property type="evidence" value="ECO:0000318"/>
    <property type="project" value="GO_Central"/>
</dbReference>
<evidence type="ECO:0000256" key="6">
    <source>
        <dbReference type="ARBA" id="ARBA00022989"/>
    </source>
</evidence>
<dbReference type="EMBL" id="CM008971">
    <property type="protein sequence ID" value="PNW77946.1"/>
    <property type="molecule type" value="Genomic_DNA"/>
</dbReference>
<feature type="region of interest" description="Disordered" evidence="8">
    <location>
        <begin position="467"/>
        <end position="487"/>
    </location>
</feature>
<dbReference type="GeneID" id="5724126"/>
<proteinExistence type="predicted"/>
<feature type="transmembrane region" description="Helical" evidence="9">
    <location>
        <begin position="245"/>
        <end position="267"/>
    </location>
</feature>
<reference evidence="10 11" key="1">
    <citation type="journal article" date="2007" name="Science">
        <title>The Chlamydomonas genome reveals the evolution of key animal and plant functions.</title>
        <authorList>
            <person name="Merchant S.S."/>
            <person name="Prochnik S.E."/>
            <person name="Vallon O."/>
            <person name="Harris E.H."/>
            <person name="Karpowicz S.J."/>
            <person name="Witman G.B."/>
            <person name="Terry A."/>
            <person name="Salamov A."/>
            <person name="Fritz-Laylin L.K."/>
            <person name="Marechal-Drouard L."/>
            <person name="Marshall W.F."/>
            <person name="Qu L.H."/>
            <person name="Nelson D.R."/>
            <person name="Sanderfoot A.A."/>
            <person name="Spalding M.H."/>
            <person name="Kapitonov V.V."/>
            <person name="Ren Q."/>
            <person name="Ferris P."/>
            <person name="Lindquist E."/>
            <person name="Shapiro H."/>
            <person name="Lucas S.M."/>
            <person name="Grimwood J."/>
            <person name="Schmutz J."/>
            <person name="Cardol P."/>
            <person name="Cerutti H."/>
            <person name="Chanfreau G."/>
            <person name="Chen C.L."/>
            <person name="Cognat V."/>
            <person name="Croft M.T."/>
            <person name="Dent R."/>
            <person name="Dutcher S."/>
            <person name="Fernandez E."/>
            <person name="Fukuzawa H."/>
            <person name="Gonzalez-Ballester D."/>
            <person name="Gonzalez-Halphen D."/>
            <person name="Hallmann A."/>
            <person name="Hanikenne M."/>
            <person name="Hippler M."/>
            <person name="Inwood W."/>
            <person name="Jabbari K."/>
            <person name="Kalanon M."/>
            <person name="Kuras R."/>
            <person name="Lefebvre P.A."/>
            <person name="Lemaire S.D."/>
            <person name="Lobanov A.V."/>
            <person name="Lohr M."/>
            <person name="Manuell A."/>
            <person name="Meier I."/>
            <person name="Mets L."/>
            <person name="Mittag M."/>
            <person name="Mittelmeier T."/>
            <person name="Moroney J.V."/>
            <person name="Moseley J."/>
            <person name="Napoli C."/>
            <person name="Nedelcu A.M."/>
            <person name="Niyogi K."/>
            <person name="Novoselov S.V."/>
            <person name="Paulsen I.T."/>
            <person name="Pazour G."/>
            <person name="Purton S."/>
            <person name="Ral J.P."/>
            <person name="Riano-Pachon D.M."/>
            <person name="Riekhof W."/>
            <person name="Rymarquis L."/>
            <person name="Schroda M."/>
            <person name="Stern D."/>
            <person name="Umen J."/>
            <person name="Willows R."/>
            <person name="Wilson N."/>
            <person name="Zimmer S.L."/>
            <person name="Allmer J."/>
            <person name="Balk J."/>
            <person name="Bisova K."/>
            <person name="Chen C.J."/>
            <person name="Elias M."/>
            <person name="Gendler K."/>
            <person name="Hauser C."/>
            <person name="Lamb M.R."/>
            <person name="Ledford H."/>
            <person name="Long J.C."/>
            <person name="Minagawa J."/>
            <person name="Page M.D."/>
            <person name="Pan J."/>
            <person name="Pootakham W."/>
            <person name="Roje S."/>
            <person name="Rose A."/>
            <person name="Stahlberg E."/>
            <person name="Terauchi A.M."/>
            <person name="Yang P."/>
            <person name="Ball S."/>
            <person name="Bowler C."/>
            <person name="Dieckmann C.L."/>
            <person name="Gladyshev V.N."/>
            <person name="Green P."/>
            <person name="Jorgensen R."/>
            <person name="Mayfield S."/>
            <person name="Mueller-Roeber B."/>
            <person name="Rajamani S."/>
            <person name="Sayre R.T."/>
            <person name="Brokstein P."/>
            <person name="Dubchak I."/>
            <person name="Goodstein D."/>
            <person name="Hornick L."/>
            <person name="Huang Y.W."/>
            <person name="Jhaveri J."/>
            <person name="Luo Y."/>
            <person name="Martinez D."/>
            <person name="Ngau W.C."/>
            <person name="Otillar B."/>
            <person name="Poliakov A."/>
            <person name="Porter A."/>
            <person name="Szajkowski L."/>
            <person name="Werner G."/>
            <person name="Zhou K."/>
            <person name="Grigoriev I.V."/>
            <person name="Rokhsar D.S."/>
            <person name="Grossman A.R."/>
        </authorList>
    </citation>
    <scope>NUCLEOTIDE SEQUENCE [LARGE SCALE GENOMIC DNA]</scope>
    <source>
        <strain evidence="11">CC-503</strain>
    </source>
</reference>
<dbReference type="Gramene" id="PNW77946">
    <property type="protein sequence ID" value="PNW77946"/>
    <property type="gene ID" value="CHLRE_10g458100v5"/>
</dbReference>
<evidence type="ECO:0000256" key="8">
    <source>
        <dbReference type="SAM" id="MobiDB-lite"/>
    </source>
</evidence>
<evidence type="ECO:0000256" key="2">
    <source>
        <dbReference type="ARBA" id="ARBA00022448"/>
    </source>
</evidence>
<keyword evidence="3" id="KW-1003">Cell membrane</keyword>
<evidence type="ECO:0000313" key="10">
    <source>
        <dbReference type="EMBL" id="PNW77946.1"/>
    </source>
</evidence>
<evidence type="ECO:0000256" key="4">
    <source>
        <dbReference type="ARBA" id="ARBA00022519"/>
    </source>
</evidence>
<evidence type="ECO:0000256" key="7">
    <source>
        <dbReference type="ARBA" id="ARBA00023136"/>
    </source>
</evidence>
<dbReference type="ExpressionAtlas" id="A0A2K3DBN3">
    <property type="expression patterns" value="baseline and differential"/>
</dbReference>
<evidence type="ECO:0000256" key="1">
    <source>
        <dbReference type="ARBA" id="ARBA00004429"/>
    </source>
</evidence>
<feature type="transmembrane region" description="Helical" evidence="9">
    <location>
        <begin position="68"/>
        <end position="88"/>
    </location>
</feature>
<name>A0A2K3DBN3_CHLRE</name>
<dbReference type="AlphaFoldDB" id="A0A2K3DBN3"/>
<evidence type="ECO:0000256" key="5">
    <source>
        <dbReference type="ARBA" id="ARBA00022692"/>
    </source>
</evidence>
<protein>
    <submittedName>
        <fullName evidence="10">Uncharacterized protein</fullName>
    </submittedName>
</protein>
<feature type="transmembrane region" description="Helical" evidence="9">
    <location>
        <begin position="203"/>
        <end position="225"/>
    </location>
</feature>
<dbReference type="OrthoDB" id="10254418at2759"/>
<keyword evidence="5 9" id="KW-0812">Transmembrane</keyword>
<feature type="transmembrane region" description="Helical" evidence="9">
    <location>
        <begin position="326"/>
        <end position="346"/>
    </location>
</feature>